<evidence type="ECO:0000256" key="1">
    <source>
        <dbReference type="ARBA" id="ARBA00010457"/>
    </source>
</evidence>
<accession>A0ABY0D6P3</accession>
<dbReference type="PANTHER" id="PTHR10003">
    <property type="entry name" value="SUPEROXIDE DISMUTASE CU-ZN -RELATED"/>
    <property type="match status" value="1"/>
</dbReference>
<evidence type="ECO:0000256" key="2">
    <source>
        <dbReference type="SAM" id="MobiDB-lite"/>
    </source>
</evidence>
<proteinExistence type="inferred from homology"/>
<comment type="similarity">
    <text evidence="1">Belongs to the Cu-Zn superoxide dismutase family.</text>
</comment>
<feature type="domain" description="Superoxide dismutase copper/zinc binding" evidence="3">
    <location>
        <begin position="81"/>
        <end position="212"/>
    </location>
</feature>
<dbReference type="Gene3D" id="2.60.40.200">
    <property type="entry name" value="Superoxide dismutase, copper/zinc binding domain"/>
    <property type="match status" value="1"/>
</dbReference>
<reference evidence="4 5" key="1">
    <citation type="submission" date="2018-07" db="EMBL/GenBank/DDBJ databases">
        <title>Leeuwenhoekiella genomics.</title>
        <authorList>
            <person name="Tahon G."/>
            <person name="Willems A."/>
        </authorList>
    </citation>
    <scope>NUCLEOTIDE SEQUENCE [LARGE SCALE GENOMIC DNA]</scope>
    <source>
        <strain evidence="4 5">LMG 24856</strain>
    </source>
</reference>
<gene>
    <name evidence="4" type="ORF">DSM01_1194</name>
</gene>
<dbReference type="InterPro" id="IPR001424">
    <property type="entry name" value="SOD_Cu_Zn_dom"/>
</dbReference>
<dbReference type="InterPro" id="IPR024134">
    <property type="entry name" value="SOD_Cu/Zn_/chaperone"/>
</dbReference>
<dbReference type="InterPro" id="IPR036423">
    <property type="entry name" value="SOD-like_Cu/Zn_dom_sf"/>
</dbReference>
<feature type="compositionally biased region" description="Basic and acidic residues" evidence="2">
    <location>
        <begin position="131"/>
        <end position="145"/>
    </location>
</feature>
<feature type="region of interest" description="Disordered" evidence="2">
    <location>
        <begin position="118"/>
        <end position="145"/>
    </location>
</feature>
<keyword evidence="5" id="KW-1185">Reference proteome</keyword>
<evidence type="ECO:0000313" key="5">
    <source>
        <dbReference type="Proteomes" id="UP000290037"/>
    </source>
</evidence>
<dbReference type="Pfam" id="PF00080">
    <property type="entry name" value="Sod_Cu"/>
    <property type="match status" value="1"/>
</dbReference>
<organism evidence="4 5">
    <name type="scientific">Leeuwenhoekiella palythoae</name>
    <dbReference type="NCBI Taxonomy" id="573501"/>
    <lineage>
        <taxon>Bacteria</taxon>
        <taxon>Pseudomonadati</taxon>
        <taxon>Bacteroidota</taxon>
        <taxon>Flavobacteriia</taxon>
        <taxon>Flavobacteriales</taxon>
        <taxon>Flavobacteriaceae</taxon>
        <taxon>Leeuwenhoekiella</taxon>
    </lineage>
</organism>
<dbReference type="EMBL" id="QOVN01000002">
    <property type="protein sequence ID" value="RXG30444.1"/>
    <property type="molecule type" value="Genomic_DNA"/>
</dbReference>
<dbReference type="CDD" id="cd00305">
    <property type="entry name" value="Cu-Zn_Superoxide_Dismutase"/>
    <property type="match status" value="1"/>
</dbReference>
<dbReference type="Proteomes" id="UP000290037">
    <property type="component" value="Unassembled WGS sequence"/>
</dbReference>
<dbReference type="SUPFAM" id="SSF49329">
    <property type="entry name" value="Cu,Zn superoxide dismutase-like"/>
    <property type="match status" value="1"/>
</dbReference>
<comment type="caution">
    <text evidence="4">The sequence shown here is derived from an EMBL/GenBank/DDBJ whole genome shotgun (WGS) entry which is preliminary data.</text>
</comment>
<sequence>MATANQNLNLDHELTNHTFMKNYALLFSLALTLGFTSCKNENKDKETDETMTTDATEVQEEAPVSKKLTISLDSKSGSTATGNVVFTEEDGEVSMTAVFEGLEPGMHAIHIHENADCSADDGTSAGGHWNPTKEQHGKWGDAEGYHKGDIGNFEADDNGNGTITMATDEWCIDCEDATKNIVGKGVIVHQGADDFTSQPSGAAGARVSCGGIIQ</sequence>
<protein>
    <submittedName>
        <fullName evidence="4">Cu-Zn family superoxide dismutase</fullName>
    </submittedName>
</protein>
<name>A0ABY0D6P3_9FLAO</name>
<evidence type="ECO:0000313" key="4">
    <source>
        <dbReference type="EMBL" id="RXG30444.1"/>
    </source>
</evidence>
<evidence type="ECO:0000259" key="3">
    <source>
        <dbReference type="Pfam" id="PF00080"/>
    </source>
</evidence>